<dbReference type="RefSeq" id="WP_344196641.1">
    <property type="nucleotide sequence ID" value="NZ_BAAAME010000001.1"/>
</dbReference>
<evidence type="ECO:0000256" key="3">
    <source>
        <dbReference type="ARBA" id="ARBA00022827"/>
    </source>
</evidence>
<protein>
    <recommendedName>
        <fullName evidence="5">FAD-dependent oxidoreductase 2 FAD-binding domain-containing protein</fullName>
    </recommendedName>
</protein>
<dbReference type="EMBL" id="BAAAME010000001">
    <property type="protein sequence ID" value="GAA1724227.1"/>
    <property type="molecule type" value="Genomic_DNA"/>
</dbReference>
<dbReference type="PANTHER" id="PTHR43400">
    <property type="entry name" value="FUMARATE REDUCTASE"/>
    <property type="match status" value="1"/>
</dbReference>
<dbReference type="PRINTS" id="PR00368">
    <property type="entry name" value="FADPNR"/>
</dbReference>
<dbReference type="SUPFAM" id="SSF56425">
    <property type="entry name" value="Succinate dehydrogenase/fumarate reductase flavoprotein, catalytic domain"/>
    <property type="match status" value="1"/>
</dbReference>
<dbReference type="SUPFAM" id="SSF51905">
    <property type="entry name" value="FAD/NAD(P)-binding domain"/>
    <property type="match status" value="1"/>
</dbReference>
<evidence type="ECO:0000256" key="2">
    <source>
        <dbReference type="ARBA" id="ARBA00022630"/>
    </source>
</evidence>
<keyword evidence="2" id="KW-0285">Flavoprotein</keyword>
<evidence type="ECO:0000256" key="4">
    <source>
        <dbReference type="ARBA" id="ARBA00023002"/>
    </source>
</evidence>
<keyword evidence="7" id="KW-1185">Reference proteome</keyword>
<dbReference type="InterPro" id="IPR050315">
    <property type="entry name" value="FAD-oxidoreductase_2"/>
</dbReference>
<name>A0ABN2JEM7_9ACTN</name>
<dbReference type="PRINTS" id="PR00411">
    <property type="entry name" value="PNDRDTASEI"/>
</dbReference>
<dbReference type="PANTHER" id="PTHR43400:SF7">
    <property type="entry name" value="FAD-DEPENDENT OXIDOREDUCTASE 2 FAD BINDING DOMAIN-CONTAINING PROTEIN"/>
    <property type="match status" value="1"/>
</dbReference>
<dbReference type="Pfam" id="PF00890">
    <property type="entry name" value="FAD_binding_2"/>
    <property type="match status" value="1"/>
</dbReference>
<evidence type="ECO:0000256" key="1">
    <source>
        <dbReference type="ARBA" id="ARBA00001974"/>
    </source>
</evidence>
<feature type="domain" description="FAD-dependent oxidoreductase 2 FAD-binding" evidence="5">
    <location>
        <begin position="11"/>
        <end position="427"/>
    </location>
</feature>
<dbReference type="InterPro" id="IPR003953">
    <property type="entry name" value="FAD-dep_OxRdtase_2_FAD-bd"/>
</dbReference>
<evidence type="ECO:0000259" key="5">
    <source>
        <dbReference type="Pfam" id="PF00890"/>
    </source>
</evidence>
<reference evidence="6 7" key="1">
    <citation type="journal article" date="2019" name="Int. J. Syst. Evol. Microbiol.">
        <title>The Global Catalogue of Microorganisms (GCM) 10K type strain sequencing project: providing services to taxonomists for standard genome sequencing and annotation.</title>
        <authorList>
            <consortium name="The Broad Institute Genomics Platform"/>
            <consortium name="The Broad Institute Genome Sequencing Center for Infectious Disease"/>
            <person name="Wu L."/>
            <person name="Ma J."/>
        </authorList>
    </citation>
    <scope>NUCLEOTIDE SEQUENCE [LARGE SCALE GENOMIC DNA]</scope>
    <source>
        <strain evidence="6 7">JCM 13518</strain>
    </source>
</reference>
<sequence length="444" mass="46891">MTDTRTPRPRLLVIGGGQAGLTAAARAAVGGAEVTVLEVSREPGGSARFAGYIWTAPTREVMATENPDGDPVLRDALVDGFADAVEWIRSTGVEVGDAQRILPFGRGHQFDTNHYLDTCRALVVQHGGTVLLETQTEELLLEEGVVVGARVRTGGGESREIRADHTLLATGGFQGDPELREELIGPLVGTLPLRSNPHSQGAGLRLARAVGAAVGAEGAGFYGHLIPSGVPFADSSDFVELSLYYSEHALLFNLHGERFVDETLGDHLTTLALAEQPEARGLLIADARVHRDWIVPAYVEGAIGADKFAIASRRGGRVGLAESLEELEYLPEEWGYDGATIRRAVEEFNAATVTDEGATPGRRLDPAPLLDPPYYVIETIPAITFPFTGVRIDAQARVLDEGGAPIAGLLAAGSDTGGLWNRAYAGGLASATVFGLAAARTSLT</sequence>
<dbReference type="Proteomes" id="UP001501057">
    <property type="component" value="Unassembled WGS sequence"/>
</dbReference>
<evidence type="ECO:0000313" key="6">
    <source>
        <dbReference type="EMBL" id="GAA1724227.1"/>
    </source>
</evidence>
<comment type="caution">
    <text evidence="6">The sequence shown here is derived from an EMBL/GenBank/DDBJ whole genome shotgun (WGS) entry which is preliminary data.</text>
</comment>
<proteinExistence type="predicted"/>
<dbReference type="InterPro" id="IPR036188">
    <property type="entry name" value="FAD/NAD-bd_sf"/>
</dbReference>
<accession>A0ABN2JEM7</accession>
<keyword evidence="3" id="KW-0274">FAD</keyword>
<gene>
    <name evidence="6" type="ORF">GCM10009710_01290</name>
</gene>
<keyword evidence="4" id="KW-0560">Oxidoreductase</keyword>
<dbReference type="InterPro" id="IPR027477">
    <property type="entry name" value="Succ_DH/fumarate_Rdtase_cat_sf"/>
</dbReference>
<evidence type="ECO:0000313" key="7">
    <source>
        <dbReference type="Proteomes" id="UP001501057"/>
    </source>
</evidence>
<organism evidence="6 7">
    <name type="scientific">Aeromicrobium alkaliterrae</name>
    <dbReference type="NCBI Taxonomy" id="302168"/>
    <lineage>
        <taxon>Bacteria</taxon>
        <taxon>Bacillati</taxon>
        <taxon>Actinomycetota</taxon>
        <taxon>Actinomycetes</taxon>
        <taxon>Propionibacteriales</taxon>
        <taxon>Nocardioidaceae</taxon>
        <taxon>Aeromicrobium</taxon>
    </lineage>
</organism>
<dbReference type="Gene3D" id="3.90.700.10">
    <property type="entry name" value="Succinate dehydrogenase/fumarate reductase flavoprotein, catalytic domain"/>
    <property type="match status" value="1"/>
</dbReference>
<dbReference type="Gene3D" id="3.50.50.60">
    <property type="entry name" value="FAD/NAD(P)-binding domain"/>
    <property type="match status" value="1"/>
</dbReference>
<comment type="cofactor">
    <cofactor evidence="1">
        <name>FAD</name>
        <dbReference type="ChEBI" id="CHEBI:57692"/>
    </cofactor>
</comment>